<organism evidence="9 10">
    <name type="scientific">Lentilactobacillus raoultii</name>
    <dbReference type="NCBI Taxonomy" id="1987503"/>
    <lineage>
        <taxon>Bacteria</taxon>
        <taxon>Bacillati</taxon>
        <taxon>Bacillota</taxon>
        <taxon>Bacilli</taxon>
        <taxon>Lactobacillales</taxon>
        <taxon>Lactobacillaceae</taxon>
        <taxon>Lentilactobacillus</taxon>
    </lineage>
</organism>
<feature type="transmembrane region" description="Helical" evidence="8">
    <location>
        <begin position="198"/>
        <end position="225"/>
    </location>
</feature>
<comment type="similarity">
    <text evidence="2">Belongs to the binding-protein-dependent transport system permease family. FecCD subfamily.</text>
</comment>
<dbReference type="SUPFAM" id="SSF81345">
    <property type="entry name" value="ABC transporter involved in vitamin B12 uptake, BtuC"/>
    <property type="match status" value="1"/>
</dbReference>
<sequence>MPPDHELSDTGDVIMRMRRPIFWMGVLLVGLVLAGFLDTLGGPKWYGFSELWQPTSRLAAQVLWEIRVPRMLAALLVGLLLSVGGLLLQTISHNPLADPSIIGVNAGANLALIIGGLTGITLTVLNAFWLAILGAMTAFLMIIALSLSKRGFDPLRLLLGGTVFSGFISSLSMALSLMTNTSQQFRVILVGGFSGTNYQQVLLLGLVAIVVLVGVRLFATAFTLLGLDQQTTVGLGISVKHLMTIAIILIVLAAGSSVAVGGNIGFVGLGVPQMVNFLHPGSFKANVFPVAVCGGIFMLLADWVAKTAISSVELPLSALSAIVGGICLFILVMVKQKVVTS</sequence>
<name>A0ABW3PH43_9LACO</name>
<evidence type="ECO:0000256" key="8">
    <source>
        <dbReference type="SAM" id="Phobius"/>
    </source>
</evidence>
<dbReference type="PANTHER" id="PTHR30472:SF25">
    <property type="entry name" value="ABC TRANSPORTER PERMEASE PROTEIN MJ0876-RELATED"/>
    <property type="match status" value="1"/>
</dbReference>
<protein>
    <submittedName>
        <fullName evidence="9">FecCD family ABC transporter permease</fullName>
    </submittedName>
</protein>
<comment type="subcellular location">
    <subcellularLocation>
        <location evidence="1">Cell membrane</location>
        <topology evidence="1">Multi-pass membrane protein</topology>
    </subcellularLocation>
</comment>
<feature type="transmembrane region" description="Helical" evidence="8">
    <location>
        <begin position="287"/>
        <end position="304"/>
    </location>
</feature>
<gene>
    <name evidence="9" type="ORF">ACFQ22_05150</name>
</gene>
<evidence type="ECO:0000313" key="10">
    <source>
        <dbReference type="Proteomes" id="UP001597156"/>
    </source>
</evidence>
<feature type="transmembrane region" description="Helical" evidence="8">
    <location>
        <begin position="71"/>
        <end position="88"/>
    </location>
</feature>
<dbReference type="Proteomes" id="UP001597156">
    <property type="component" value="Unassembled WGS sequence"/>
</dbReference>
<dbReference type="Pfam" id="PF01032">
    <property type="entry name" value="FecCD"/>
    <property type="match status" value="1"/>
</dbReference>
<evidence type="ECO:0000256" key="2">
    <source>
        <dbReference type="ARBA" id="ARBA00007935"/>
    </source>
</evidence>
<feature type="transmembrane region" description="Helical" evidence="8">
    <location>
        <begin position="316"/>
        <end position="334"/>
    </location>
</feature>
<accession>A0ABW3PH43</accession>
<reference evidence="10" key="1">
    <citation type="journal article" date="2019" name="Int. J. Syst. Evol. Microbiol.">
        <title>The Global Catalogue of Microorganisms (GCM) 10K type strain sequencing project: providing services to taxonomists for standard genome sequencing and annotation.</title>
        <authorList>
            <consortium name="The Broad Institute Genomics Platform"/>
            <consortium name="The Broad Institute Genome Sequencing Center for Infectious Disease"/>
            <person name="Wu L."/>
            <person name="Ma J."/>
        </authorList>
    </citation>
    <scope>NUCLEOTIDE SEQUENCE [LARGE SCALE GENOMIC DNA]</scope>
    <source>
        <strain evidence="10">CCUG 71848</strain>
    </source>
</reference>
<evidence type="ECO:0000256" key="7">
    <source>
        <dbReference type="ARBA" id="ARBA00023136"/>
    </source>
</evidence>
<dbReference type="InterPro" id="IPR000522">
    <property type="entry name" value="ABC_transptr_permease_BtuC"/>
</dbReference>
<feature type="transmembrane region" description="Helical" evidence="8">
    <location>
        <begin position="245"/>
        <end position="267"/>
    </location>
</feature>
<proteinExistence type="inferred from homology"/>
<dbReference type="EMBL" id="JBHTLH010000015">
    <property type="protein sequence ID" value="MFD1124752.1"/>
    <property type="molecule type" value="Genomic_DNA"/>
</dbReference>
<keyword evidence="3" id="KW-0813">Transport</keyword>
<evidence type="ECO:0000256" key="5">
    <source>
        <dbReference type="ARBA" id="ARBA00022692"/>
    </source>
</evidence>
<keyword evidence="7 8" id="KW-0472">Membrane</keyword>
<evidence type="ECO:0000256" key="3">
    <source>
        <dbReference type="ARBA" id="ARBA00022448"/>
    </source>
</evidence>
<feature type="transmembrane region" description="Helical" evidence="8">
    <location>
        <begin position="100"/>
        <end position="121"/>
    </location>
</feature>
<keyword evidence="4" id="KW-1003">Cell membrane</keyword>
<evidence type="ECO:0000313" key="9">
    <source>
        <dbReference type="EMBL" id="MFD1124752.1"/>
    </source>
</evidence>
<comment type="caution">
    <text evidence="9">The sequence shown here is derived from an EMBL/GenBank/DDBJ whole genome shotgun (WGS) entry which is preliminary data.</text>
</comment>
<dbReference type="CDD" id="cd06550">
    <property type="entry name" value="TM_ABC_iron-siderophores_like"/>
    <property type="match status" value="1"/>
</dbReference>
<evidence type="ECO:0000256" key="6">
    <source>
        <dbReference type="ARBA" id="ARBA00022989"/>
    </source>
</evidence>
<keyword evidence="10" id="KW-1185">Reference proteome</keyword>
<dbReference type="PANTHER" id="PTHR30472">
    <property type="entry name" value="FERRIC ENTEROBACTIN TRANSPORT SYSTEM PERMEASE PROTEIN"/>
    <property type="match status" value="1"/>
</dbReference>
<dbReference type="RefSeq" id="WP_225419159.1">
    <property type="nucleotide sequence ID" value="NZ_JBHTLH010000015.1"/>
</dbReference>
<feature type="transmembrane region" description="Helical" evidence="8">
    <location>
        <begin position="157"/>
        <end position="178"/>
    </location>
</feature>
<dbReference type="Gene3D" id="1.10.3470.10">
    <property type="entry name" value="ABC transporter involved in vitamin B12 uptake, BtuC"/>
    <property type="match status" value="1"/>
</dbReference>
<feature type="transmembrane region" description="Helical" evidence="8">
    <location>
        <begin position="21"/>
        <end position="41"/>
    </location>
</feature>
<dbReference type="InterPro" id="IPR037294">
    <property type="entry name" value="ABC_BtuC-like"/>
</dbReference>
<keyword evidence="6 8" id="KW-1133">Transmembrane helix</keyword>
<keyword evidence="5 8" id="KW-0812">Transmembrane</keyword>
<feature type="transmembrane region" description="Helical" evidence="8">
    <location>
        <begin position="127"/>
        <end position="145"/>
    </location>
</feature>
<evidence type="ECO:0000256" key="4">
    <source>
        <dbReference type="ARBA" id="ARBA00022475"/>
    </source>
</evidence>
<evidence type="ECO:0000256" key="1">
    <source>
        <dbReference type="ARBA" id="ARBA00004651"/>
    </source>
</evidence>